<evidence type="ECO:0000256" key="3">
    <source>
        <dbReference type="SAM" id="Phobius"/>
    </source>
</evidence>
<dbReference type="Pfam" id="PF00337">
    <property type="entry name" value="Gal-bind_lectin"/>
    <property type="match status" value="1"/>
</dbReference>
<evidence type="ECO:0000313" key="5">
    <source>
        <dbReference type="EMBL" id="CAD6189586.1"/>
    </source>
</evidence>
<accession>A0A8S1H004</accession>
<feature type="transmembrane region" description="Helical" evidence="3">
    <location>
        <begin position="48"/>
        <end position="69"/>
    </location>
</feature>
<dbReference type="GO" id="GO:0030246">
    <property type="term" value="F:carbohydrate binding"/>
    <property type="evidence" value="ECO:0007669"/>
    <property type="project" value="UniProtKB-UniRule"/>
</dbReference>
<keyword evidence="3" id="KW-0812">Transmembrane</keyword>
<keyword evidence="6" id="KW-1185">Reference proteome</keyword>
<feature type="transmembrane region" description="Helical" evidence="3">
    <location>
        <begin position="6"/>
        <end position="27"/>
    </location>
</feature>
<feature type="transmembrane region" description="Helical" evidence="3">
    <location>
        <begin position="81"/>
        <end position="99"/>
    </location>
</feature>
<feature type="domain" description="Galectin" evidence="4">
    <location>
        <begin position="152"/>
        <end position="288"/>
    </location>
</feature>
<organism evidence="5 6">
    <name type="scientific">Caenorhabditis auriculariae</name>
    <dbReference type="NCBI Taxonomy" id="2777116"/>
    <lineage>
        <taxon>Eukaryota</taxon>
        <taxon>Metazoa</taxon>
        <taxon>Ecdysozoa</taxon>
        <taxon>Nematoda</taxon>
        <taxon>Chromadorea</taxon>
        <taxon>Rhabditida</taxon>
        <taxon>Rhabditina</taxon>
        <taxon>Rhabditomorpha</taxon>
        <taxon>Rhabditoidea</taxon>
        <taxon>Rhabditidae</taxon>
        <taxon>Peloderinae</taxon>
        <taxon>Caenorhabditis</taxon>
    </lineage>
</organism>
<dbReference type="Gene3D" id="2.60.120.200">
    <property type="match status" value="1"/>
</dbReference>
<dbReference type="Pfam" id="PF10318">
    <property type="entry name" value="7TM_GPCR_Srh"/>
    <property type="match status" value="1"/>
</dbReference>
<dbReference type="InterPro" id="IPR001079">
    <property type="entry name" value="Galectin_CRD"/>
</dbReference>
<dbReference type="PROSITE" id="PS51304">
    <property type="entry name" value="GALECTIN"/>
    <property type="match status" value="1"/>
</dbReference>
<dbReference type="OrthoDB" id="5855319at2759"/>
<keyword evidence="1 2" id="KW-0430">Lectin</keyword>
<reference evidence="5" key="1">
    <citation type="submission" date="2020-10" db="EMBL/GenBank/DDBJ databases">
        <authorList>
            <person name="Kikuchi T."/>
        </authorList>
    </citation>
    <scope>NUCLEOTIDE SEQUENCE</scope>
    <source>
        <strain evidence="5">NKZ352</strain>
    </source>
</reference>
<comment type="caution">
    <text evidence="5">The sequence shown here is derived from an EMBL/GenBank/DDBJ whole genome shotgun (WGS) entry which is preliminary data.</text>
</comment>
<evidence type="ECO:0000313" key="6">
    <source>
        <dbReference type="Proteomes" id="UP000835052"/>
    </source>
</evidence>
<dbReference type="InterPro" id="IPR019422">
    <property type="entry name" value="7TM_GPCR_serpentine_rcpt_Srh"/>
</dbReference>
<dbReference type="Proteomes" id="UP000835052">
    <property type="component" value="Unassembled WGS sequence"/>
</dbReference>
<feature type="transmembrane region" description="Helical" evidence="3">
    <location>
        <begin position="111"/>
        <end position="129"/>
    </location>
</feature>
<dbReference type="EMBL" id="CAJGYM010000011">
    <property type="protein sequence ID" value="CAD6189586.1"/>
    <property type="molecule type" value="Genomic_DNA"/>
</dbReference>
<dbReference type="InterPro" id="IPR013320">
    <property type="entry name" value="ConA-like_dom_sf"/>
</dbReference>
<evidence type="ECO:0000256" key="1">
    <source>
        <dbReference type="ARBA" id="ARBA00022734"/>
    </source>
</evidence>
<evidence type="ECO:0000259" key="4">
    <source>
        <dbReference type="PROSITE" id="PS51304"/>
    </source>
</evidence>
<dbReference type="SUPFAM" id="SSF49899">
    <property type="entry name" value="Concanavalin A-like lectins/glucanases"/>
    <property type="match status" value="1"/>
</dbReference>
<dbReference type="SMART" id="SM00276">
    <property type="entry name" value="GLECT"/>
    <property type="match status" value="1"/>
</dbReference>
<keyword evidence="3" id="KW-1133">Transmembrane helix</keyword>
<protein>
    <recommendedName>
        <fullName evidence="2">Galectin</fullName>
    </recommendedName>
</protein>
<name>A0A8S1H004_9PELO</name>
<dbReference type="AlphaFoldDB" id="A0A8S1H004"/>
<keyword evidence="3" id="KW-0472">Membrane</keyword>
<evidence type="ECO:0000256" key="2">
    <source>
        <dbReference type="RuleBase" id="RU102079"/>
    </source>
</evidence>
<gene>
    <name evidence="5" type="ORF">CAUJ_LOCUS5505</name>
</gene>
<dbReference type="SMART" id="SM00908">
    <property type="entry name" value="Gal-bind_lectin"/>
    <property type="match status" value="1"/>
</dbReference>
<sequence length="340" mass="37643">MGVPINIQTAIGAISLMSVQLSVLALFEHRHHIVLPMNSILRLKTRYRVLYLLTNAIFLIFGVLFIISQAPADQDAAKLEVIIPMLFLCVPIAAGALVFSEKIPMQAMAPLLVIVISIHGGVSSTFTILSNKPAIGTRCISVKNASVVQGAHFVPLGRPLKVGDVILLNGIAKSTAKTAVVSLLEKLPTKSNPIVYVSLYIKAYLKLGIVAFTTFEKRGWWREEGRKTDLKNGSEFKIKIRVLETAYEIYINENLVWTYNYRWPSFDSVKAIGIANIEFNNPIECPAETGEPKEEDSQIVVIRNGIFKTIYGHVLQNDDLAHEGKKKVGPSTKKSIVIEY</sequence>
<proteinExistence type="predicted"/>